<dbReference type="AlphaFoldDB" id="A0A5R9L1V7"/>
<keyword evidence="2" id="KW-1185">Reference proteome</keyword>
<evidence type="ECO:0000313" key="1">
    <source>
        <dbReference type="EMBL" id="TLV02536.1"/>
    </source>
</evidence>
<evidence type="ECO:0000313" key="2">
    <source>
        <dbReference type="Proteomes" id="UP000306402"/>
    </source>
</evidence>
<comment type="caution">
    <text evidence="1">The sequence shown here is derived from an EMBL/GenBank/DDBJ whole genome shotgun (WGS) entry which is preliminary data.</text>
</comment>
<reference evidence="1 2" key="1">
    <citation type="submission" date="2019-05" db="EMBL/GenBank/DDBJ databases">
        <authorList>
            <person name="Qu J.-H."/>
        </authorList>
    </citation>
    <scope>NUCLEOTIDE SEQUENCE [LARGE SCALE GENOMIC DNA]</scope>
    <source>
        <strain evidence="1 2">T17</strain>
    </source>
</reference>
<gene>
    <name evidence="1" type="ORF">FEN17_02630</name>
</gene>
<dbReference type="OrthoDB" id="965566at2"/>
<sequence length="125" mass="14444">MKLAFVPLAVILWLCWITAANYRKLSLAKSDVELDKIDQMLAGIKDKLPMDAKIGFRTNIDPGRRGVLYFKSTLILAPRILENNDRDTILLIEDPHLQPVLDKNYECLERGGNQELNYCLMRRRN</sequence>
<name>A0A5R9L1V7_9BACT</name>
<dbReference type="EMBL" id="VCEJ01000002">
    <property type="protein sequence ID" value="TLV02536.1"/>
    <property type="molecule type" value="Genomic_DNA"/>
</dbReference>
<protein>
    <submittedName>
        <fullName evidence="1">Uncharacterized protein</fullName>
    </submittedName>
</protein>
<accession>A0A5R9L1V7</accession>
<proteinExistence type="predicted"/>
<organism evidence="1 2">
    <name type="scientific">Dyadobacter luticola</name>
    <dbReference type="NCBI Taxonomy" id="1979387"/>
    <lineage>
        <taxon>Bacteria</taxon>
        <taxon>Pseudomonadati</taxon>
        <taxon>Bacteroidota</taxon>
        <taxon>Cytophagia</taxon>
        <taxon>Cytophagales</taxon>
        <taxon>Spirosomataceae</taxon>
        <taxon>Dyadobacter</taxon>
    </lineage>
</organism>
<dbReference type="Proteomes" id="UP000306402">
    <property type="component" value="Unassembled WGS sequence"/>
</dbReference>